<protein>
    <submittedName>
        <fullName evidence="2">Uncharacterized protein</fullName>
    </submittedName>
</protein>
<accession>A0AB39UXK8</accession>
<dbReference type="EMBL" id="CP154858">
    <property type="protein sequence ID" value="XDT73074.1"/>
    <property type="molecule type" value="Genomic_DNA"/>
</dbReference>
<dbReference type="RefSeq" id="WP_369602075.1">
    <property type="nucleotide sequence ID" value="NZ_CP154858.1"/>
</dbReference>
<feature type="chain" id="PRO_5044350195" evidence="1">
    <location>
        <begin position="29"/>
        <end position="166"/>
    </location>
</feature>
<keyword evidence="1" id="KW-0732">Signal</keyword>
<gene>
    <name evidence="2" type="ORF">AAIA72_03585</name>
</gene>
<dbReference type="AlphaFoldDB" id="A0AB39UXK8"/>
<dbReference type="KEGG" id="tcd:AAIA72_03585"/>
<proteinExistence type="predicted"/>
<evidence type="ECO:0000313" key="2">
    <source>
        <dbReference type="EMBL" id="XDT73074.1"/>
    </source>
</evidence>
<reference evidence="2" key="1">
    <citation type="submission" date="2024-05" db="EMBL/GenBank/DDBJ databases">
        <title>Genome sequencing of novel strain.</title>
        <authorList>
            <person name="Ganbat D."/>
            <person name="Ganbat S."/>
            <person name="Lee S.-J."/>
        </authorList>
    </citation>
    <scope>NUCLEOTIDE SEQUENCE</scope>
    <source>
        <strain evidence="2">SMD15-11</strain>
    </source>
</reference>
<sequence>MMASKGRLPGKLCRLLLAISVIPGVALAEEAAAAQEAQATSQTQVELKSGDTVEITFSSLPDYIDLSQDPAEANRIPAKLLTNPQLADIFVPGLFTPPAAGGPELDAAEKALTDLAEPLAVDPALTAQQDSAIAAAILFREFVDVKIVPTFLTQDIQNTTINATGR</sequence>
<feature type="signal peptide" evidence="1">
    <location>
        <begin position="1"/>
        <end position="28"/>
    </location>
</feature>
<organism evidence="2">
    <name type="scientific">Thermohahella caldifontis</name>
    <dbReference type="NCBI Taxonomy" id="3142973"/>
    <lineage>
        <taxon>Bacteria</taxon>
        <taxon>Pseudomonadati</taxon>
        <taxon>Pseudomonadota</taxon>
        <taxon>Gammaproteobacteria</taxon>
        <taxon>Oceanospirillales</taxon>
        <taxon>Hahellaceae</taxon>
        <taxon>Thermohahella</taxon>
    </lineage>
</organism>
<evidence type="ECO:0000256" key="1">
    <source>
        <dbReference type="SAM" id="SignalP"/>
    </source>
</evidence>
<name>A0AB39UXK8_9GAMM</name>